<protein>
    <recommendedName>
        <fullName evidence="2">Neurotransmitter-gated ion-channel transmembrane domain-containing protein</fullName>
    </recommendedName>
</protein>
<reference evidence="3" key="1">
    <citation type="submission" date="2023-07" db="EMBL/GenBank/DDBJ databases">
        <title>Chromosome-level genome assembly of Artemia franciscana.</title>
        <authorList>
            <person name="Jo E."/>
        </authorList>
    </citation>
    <scope>NUCLEOTIDE SEQUENCE</scope>
    <source>
        <tissue evidence="3">Whole body</tissue>
    </source>
</reference>
<keyword evidence="1" id="KW-1133">Transmembrane helix</keyword>
<dbReference type="EMBL" id="JAVRJZ010000001">
    <property type="protein sequence ID" value="KAK2727397.1"/>
    <property type="molecule type" value="Genomic_DNA"/>
</dbReference>
<dbReference type="GO" id="GO:0016020">
    <property type="term" value="C:membrane"/>
    <property type="evidence" value="ECO:0007669"/>
    <property type="project" value="InterPro"/>
</dbReference>
<dbReference type="Proteomes" id="UP001187531">
    <property type="component" value="Unassembled WGS sequence"/>
</dbReference>
<evidence type="ECO:0000256" key="1">
    <source>
        <dbReference type="SAM" id="Phobius"/>
    </source>
</evidence>
<dbReference type="SUPFAM" id="SSF90112">
    <property type="entry name" value="Neurotransmitter-gated ion-channel transmembrane pore"/>
    <property type="match status" value="1"/>
</dbReference>
<gene>
    <name evidence="3" type="ORF">QYM36_008030</name>
</gene>
<organism evidence="3 4">
    <name type="scientific">Artemia franciscana</name>
    <name type="common">Brine shrimp</name>
    <name type="synonym">Artemia sanfranciscana</name>
    <dbReference type="NCBI Taxonomy" id="6661"/>
    <lineage>
        <taxon>Eukaryota</taxon>
        <taxon>Metazoa</taxon>
        <taxon>Ecdysozoa</taxon>
        <taxon>Arthropoda</taxon>
        <taxon>Crustacea</taxon>
        <taxon>Branchiopoda</taxon>
        <taxon>Anostraca</taxon>
        <taxon>Artemiidae</taxon>
        <taxon>Artemia</taxon>
    </lineage>
</organism>
<evidence type="ECO:0000313" key="4">
    <source>
        <dbReference type="Proteomes" id="UP001187531"/>
    </source>
</evidence>
<dbReference type="GO" id="GO:0099095">
    <property type="term" value="F:ligand-gated monoatomic anion channel activity"/>
    <property type="evidence" value="ECO:0007669"/>
    <property type="project" value="UniProtKB-ARBA"/>
</dbReference>
<accession>A0AA88IVJ1</accession>
<dbReference type="AlphaFoldDB" id="A0AA88IVJ1"/>
<dbReference type="GO" id="GO:0005254">
    <property type="term" value="F:chloride channel activity"/>
    <property type="evidence" value="ECO:0007669"/>
    <property type="project" value="UniProtKB-ARBA"/>
</dbReference>
<feature type="transmembrane region" description="Helical" evidence="1">
    <location>
        <begin position="43"/>
        <end position="65"/>
    </location>
</feature>
<feature type="domain" description="Neurotransmitter-gated ion-channel transmembrane" evidence="2">
    <location>
        <begin position="49"/>
        <end position="124"/>
    </location>
</feature>
<dbReference type="InterPro" id="IPR006029">
    <property type="entry name" value="Neurotrans-gated_channel_TM"/>
</dbReference>
<dbReference type="Gene3D" id="1.20.58.390">
    <property type="entry name" value="Neurotransmitter-gated ion-channel transmembrane domain"/>
    <property type="match status" value="1"/>
</dbReference>
<dbReference type="Pfam" id="PF02932">
    <property type="entry name" value="Neur_chan_memb"/>
    <property type="match status" value="1"/>
</dbReference>
<dbReference type="GO" id="GO:0004888">
    <property type="term" value="F:transmembrane signaling receptor activity"/>
    <property type="evidence" value="ECO:0007669"/>
    <property type="project" value="InterPro"/>
</dbReference>
<dbReference type="PANTHER" id="PTHR18945">
    <property type="entry name" value="NEUROTRANSMITTER GATED ION CHANNEL"/>
    <property type="match status" value="1"/>
</dbReference>
<evidence type="ECO:0000259" key="2">
    <source>
        <dbReference type="Pfam" id="PF02932"/>
    </source>
</evidence>
<keyword evidence="4" id="KW-1185">Reference proteome</keyword>
<keyword evidence="1" id="KW-0812">Transmembrane</keyword>
<proteinExistence type="predicted"/>
<evidence type="ECO:0000313" key="3">
    <source>
        <dbReference type="EMBL" id="KAK2727397.1"/>
    </source>
</evidence>
<comment type="caution">
    <text evidence="3">The sequence shown here is derived from an EMBL/GenBank/DDBJ whole genome shotgun (WGS) entry which is preliminary data.</text>
</comment>
<dbReference type="GO" id="GO:0005230">
    <property type="term" value="F:extracellular ligand-gated monoatomic ion channel activity"/>
    <property type="evidence" value="ECO:0007669"/>
    <property type="project" value="UniProtKB-ARBA"/>
</dbReference>
<keyword evidence="1" id="KW-0472">Membrane</keyword>
<dbReference type="InterPro" id="IPR036719">
    <property type="entry name" value="Neuro-gated_channel_TM_sf"/>
</dbReference>
<sequence>MDFKVHTSARGIETVDYTPTVFDENDPVYQVLWFELKLRRSPLIALMSIYFPALMIVMVSWLAFLLPEPDIAAKLSISITSILSLVTLASYADSKLPKVSYFKGHDVFIGFCFVIMFSSSVEEIKSSCCDERGNQLEVLEVTRLKRKVSNQMLKQLTISIPKTKGFRKTLEYHPPKPWWNKDREVAVRQKRVALRKENRSPSIEGLIILRKAEAIVKRTIGEAKKTAWPNFSSNLDTKLPPTKIHNFIARMNGNRIKSQEQGYPLEKDGVILQTEIEKEETLGDAFEYPAEVFNSKVHRGGQQPKSLPYQDDLLKPFTKDELNMAIQKFENSFNAWNRQGRQPVVNKKP</sequence>
<dbReference type="PRINTS" id="PR00253">
    <property type="entry name" value="GABAARECEPTR"/>
</dbReference>
<dbReference type="InterPro" id="IPR006028">
    <property type="entry name" value="GABAA/Glycine_rcpt"/>
</dbReference>
<name>A0AA88IVJ1_ARTSF</name>
<dbReference type="InterPro" id="IPR006201">
    <property type="entry name" value="Neur_channel"/>
</dbReference>
<dbReference type="InterPro" id="IPR038050">
    <property type="entry name" value="Neuro_actylchol_rec"/>
</dbReference>